<dbReference type="InterPro" id="IPR050595">
    <property type="entry name" value="Bact_response_regulator"/>
</dbReference>
<gene>
    <name evidence="4" type="ORF">GHJ91_11655</name>
</gene>
<dbReference type="EMBL" id="WISB01000077">
    <property type="protein sequence ID" value="MQW69797.1"/>
    <property type="molecule type" value="Genomic_DNA"/>
</dbReference>
<evidence type="ECO:0000259" key="3">
    <source>
        <dbReference type="PROSITE" id="PS50110"/>
    </source>
</evidence>
<reference evidence="4" key="1">
    <citation type="journal article" date="2013" name="Genome Biol.">
        <title>Comparative genomics of the core and accessory genomes of 48 Sinorhizobium strains comprising five genospecies.</title>
        <authorList>
            <person name="Sugawara M."/>
            <person name="Epstein B."/>
            <person name="Badgley B.D."/>
            <person name="Unno T."/>
            <person name="Xu L."/>
            <person name="Reese J."/>
            <person name="Gyaneshwar P."/>
            <person name="Denny R."/>
            <person name="Mudge J."/>
            <person name="Bharti A.K."/>
            <person name="Farmer A.D."/>
            <person name="May G.D."/>
            <person name="Woodward J.E."/>
            <person name="Medigue C."/>
            <person name="Vallenet D."/>
            <person name="Lajus A."/>
            <person name="Rouy Z."/>
            <person name="Martinez-Vaz B."/>
            <person name="Tiffin P."/>
            <person name="Young N.D."/>
            <person name="Sadowsky M.J."/>
        </authorList>
    </citation>
    <scope>NUCLEOTIDE SEQUENCE</scope>
    <source>
        <strain evidence="4">M1</strain>
    </source>
</reference>
<evidence type="ECO:0000256" key="1">
    <source>
        <dbReference type="ARBA" id="ARBA00022553"/>
    </source>
</evidence>
<proteinExistence type="predicted"/>
<dbReference type="Pfam" id="PF00072">
    <property type="entry name" value="Response_reg"/>
    <property type="match status" value="1"/>
</dbReference>
<feature type="domain" description="Response regulatory" evidence="3">
    <location>
        <begin position="1"/>
        <end position="114"/>
    </location>
</feature>
<dbReference type="InterPro" id="IPR011006">
    <property type="entry name" value="CheY-like_superfamily"/>
</dbReference>
<dbReference type="InterPro" id="IPR001789">
    <property type="entry name" value="Sig_transdc_resp-reg_receiver"/>
</dbReference>
<keyword evidence="1 2" id="KW-0597">Phosphoprotein</keyword>
<dbReference type="GO" id="GO:0000160">
    <property type="term" value="P:phosphorelay signal transduction system"/>
    <property type="evidence" value="ECO:0007669"/>
    <property type="project" value="InterPro"/>
</dbReference>
<feature type="modified residue" description="4-aspartylphosphate" evidence="2">
    <location>
        <position position="49"/>
    </location>
</feature>
<dbReference type="PANTHER" id="PTHR44591">
    <property type="entry name" value="STRESS RESPONSE REGULATOR PROTEIN 1"/>
    <property type="match status" value="1"/>
</dbReference>
<dbReference type="PANTHER" id="PTHR44591:SF21">
    <property type="entry name" value="TWO-COMPONENT RESPONSE REGULATOR"/>
    <property type="match status" value="1"/>
</dbReference>
<evidence type="ECO:0000256" key="2">
    <source>
        <dbReference type="PROSITE-ProRule" id="PRU00169"/>
    </source>
</evidence>
<sequence length="120" mass="12984">MAVVDDDPSMRRSVERLLNAHGIMTEGYPTAESFLNKVQTGSIRCIVLDVHLGGMSGIELWHNLKQAGTDIPVVFMTAIEDEALEREAVAAGCIAYLRKPFPAESLITAVKRSLALPSCG</sequence>
<dbReference type="PROSITE" id="PS50110">
    <property type="entry name" value="RESPONSE_REGULATORY"/>
    <property type="match status" value="1"/>
</dbReference>
<accession>A0A6G1WJI1</accession>
<dbReference type="AlphaFoldDB" id="A0A6G1WJI1"/>
<name>A0A6G1WJI1_9HYPH</name>
<comment type="caution">
    <text evidence="4">The sequence shown here is derived from an EMBL/GenBank/DDBJ whole genome shotgun (WGS) entry which is preliminary data.</text>
</comment>
<dbReference type="SMART" id="SM00448">
    <property type="entry name" value="REC"/>
    <property type="match status" value="1"/>
</dbReference>
<protein>
    <submittedName>
        <fullName evidence="4">Response regulator</fullName>
    </submittedName>
</protein>
<dbReference type="Gene3D" id="3.40.50.2300">
    <property type="match status" value="1"/>
</dbReference>
<organism evidence="4">
    <name type="scientific">Sinorhizobium medicae</name>
    <dbReference type="NCBI Taxonomy" id="110321"/>
    <lineage>
        <taxon>Bacteria</taxon>
        <taxon>Pseudomonadati</taxon>
        <taxon>Pseudomonadota</taxon>
        <taxon>Alphaproteobacteria</taxon>
        <taxon>Hyphomicrobiales</taxon>
        <taxon>Rhizobiaceae</taxon>
        <taxon>Sinorhizobium/Ensifer group</taxon>
        <taxon>Sinorhizobium</taxon>
    </lineage>
</organism>
<dbReference type="SUPFAM" id="SSF52172">
    <property type="entry name" value="CheY-like"/>
    <property type="match status" value="1"/>
</dbReference>
<evidence type="ECO:0000313" key="4">
    <source>
        <dbReference type="EMBL" id="MQW69797.1"/>
    </source>
</evidence>